<name>A0A9P7ZGB9_9HYPO</name>
<protein>
    <submittedName>
        <fullName evidence="1">Uncharacterized protein</fullName>
    </submittedName>
</protein>
<sequence length="218" mass="23453">MTEKAIRPCDGPRRAVGWSDDLDRTTHVGRAVHVSKQNLARERCSFGKNGFQIRLIGEPAATVCAALALAVASGVTSRGPCGRRVGGWAPVCLPGFGNASRSLDKDSQLGMPGRRRAAEMKMQPCSGVTNSVSLLFIKEAHTSRYISLDGSGGADVKERRGPHRGRYVRTHAARSIIGSLFMNKIRHREVCCKLVSATGTLHAPHISRGGEALLMPNE</sequence>
<gene>
    <name evidence="1" type="ORF">F5Z01DRAFT_295002</name>
</gene>
<dbReference type="Proteomes" id="UP000887229">
    <property type="component" value="Unassembled WGS sequence"/>
</dbReference>
<dbReference type="EMBL" id="MU251270">
    <property type="protein sequence ID" value="KAG9251147.1"/>
    <property type="molecule type" value="Genomic_DNA"/>
</dbReference>
<accession>A0A9P7ZGB9</accession>
<dbReference type="RefSeq" id="XP_046115071.1">
    <property type="nucleotide sequence ID" value="XM_046258843.1"/>
</dbReference>
<proteinExistence type="predicted"/>
<organism evidence="1 2">
    <name type="scientific">Emericellopsis atlantica</name>
    <dbReference type="NCBI Taxonomy" id="2614577"/>
    <lineage>
        <taxon>Eukaryota</taxon>
        <taxon>Fungi</taxon>
        <taxon>Dikarya</taxon>
        <taxon>Ascomycota</taxon>
        <taxon>Pezizomycotina</taxon>
        <taxon>Sordariomycetes</taxon>
        <taxon>Hypocreomycetidae</taxon>
        <taxon>Hypocreales</taxon>
        <taxon>Bionectriaceae</taxon>
        <taxon>Emericellopsis</taxon>
    </lineage>
</organism>
<evidence type="ECO:0000313" key="2">
    <source>
        <dbReference type="Proteomes" id="UP000887229"/>
    </source>
</evidence>
<comment type="caution">
    <text evidence="1">The sequence shown here is derived from an EMBL/GenBank/DDBJ whole genome shotgun (WGS) entry which is preliminary data.</text>
</comment>
<keyword evidence="2" id="KW-1185">Reference proteome</keyword>
<dbReference type="AlphaFoldDB" id="A0A9P7ZGB9"/>
<reference evidence="1" key="1">
    <citation type="journal article" date="2021" name="IMA Fungus">
        <title>Genomic characterization of three marine fungi, including Emericellopsis atlantica sp. nov. with signatures of a generalist lifestyle and marine biomass degradation.</title>
        <authorList>
            <person name="Hagestad O.C."/>
            <person name="Hou L."/>
            <person name="Andersen J.H."/>
            <person name="Hansen E.H."/>
            <person name="Altermark B."/>
            <person name="Li C."/>
            <person name="Kuhnert E."/>
            <person name="Cox R.J."/>
            <person name="Crous P.W."/>
            <person name="Spatafora J.W."/>
            <person name="Lail K."/>
            <person name="Amirebrahimi M."/>
            <person name="Lipzen A."/>
            <person name="Pangilinan J."/>
            <person name="Andreopoulos W."/>
            <person name="Hayes R.D."/>
            <person name="Ng V."/>
            <person name="Grigoriev I.V."/>
            <person name="Jackson S.A."/>
            <person name="Sutton T.D.S."/>
            <person name="Dobson A.D.W."/>
            <person name="Rama T."/>
        </authorList>
    </citation>
    <scope>NUCLEOTIDE SEQUENCE</scope>
    <source>
        <strain evidence="1">TS7</strain>
    </source>
</reference>
<evidence type="ECO:0000313" key="1">
    <source>
        <dbReference type="EMBL" id="KAG9251147.1"/>
    </source>
</evidence>
<dbReference type="GeneID" id="70289746"/>